<dbReference type="InParanoid" id="K1QUT6"/>
<reference evidence="1" key="1">
    <citation type="journal article" date="2012" name="Nature">
        <title>The oyster genome reveals stress adaptation and complexity of shell formation.</title>
        <authorList>
            <person name="Zhang G."/>
            <person name="Fang X."/>
            <person name="Guo X."/>
            <person name="Li L."/>
            <person name="Luo R."/>
            <person name="Xu F."/>
            <person name="Yang P."/>
            <person name="Zhang L."/>
            <person name="Wang X."/>
            <person name="Qi H."/>
            <person name="Xiong Z."/>
            <person name="Que H."/>
            <person name="Xie Y."/>
            <person name="Holland P.W."/>
            <person name="Paps J."/>
            <person name="Zhu Y."/>
            <person name="Wu F."/>
            <person name="Chen Y."/>
            <person name="Wang J."/>
            <person name="Peng C."/>
            <person name="Meng J."/>
            <person name="Yang L."/>
            <person name="Liu J."/>
            <person name="Wen B."/>
            <person name="Zhang N."/>
            <person name="Huang Z."/>
            <person name="Zhu Q."/>
            <person name="Feng Y."/>
            <person name="Mount A."/>
            <person name="Hedgecock D."/>
            <person name="Xu Z."/>
            <person name="Liu Y."/>
            <person name="Domazet-Loso T."/>
            <person name="Du Y."/>
            <person name="Sun X."/>
            <person name="Zhang S."/>
            <person name="Liu B."/>
            <person name="Cheng P."/>
            <person name="Jiang X."/>
            <person name="Li J."/>
            <person name="Fan D."/>
            <person name="Wang W."/>
            <person name="Fu W."/>
            <person name="Wang T."/>
            <person name="Wang B."/>
            <person name="Zhang J."/>
            <person name="Peng Z."/>
            <person name="Li Y."/>
            <person name="Li N."/>
            <person name="Wang J."/>
            <person name="Chen M."/>
            <person name="He Y."/>
            <person name="Tan F."/>
            <person name="Song X."/>
            <person name="Zheng Q."/>
            <person name="Huang R."/>
            <person name="Yang H."/>
            <person name="Du X."/>
            <person name="Chen L."/>
            <person name="Yang M."/>
            <person name="Gaffney P.M."/>
            <person name="Wang S."/>
            <person name="Luo L."/>
            <person name="She Z."/>
            <person name="Ming Y."/>
            <person name="Huang W."/>
            <person name="Zhang S."/>
            <person name="Huang B."/>
            <person name="Zhang Y."/>
            <person name="Qu T."/>
            <person name="Ni P."/>
            <person name="Miao G."/>
            <person name="Wang J."/>
            <person name="Wang Q."/>
            <person name="Steinberg C.E."/>
            <person name="Wang H."/>
            <person name="Li N."/>
            <person name="Qian L."/>
            <person name="Zhang G."/>
            <person name="Li Y."/>
            <person name="Yang H."/>
            <person name="Liu X."/>
            <person name="Wang J."/>
            <person name="Yin Y."/>
            <person name="Wang J."/>
        </authorList>
    </citation>
    <scope>NUCLEOTIDE SEQUENCE [LARGE SCALE GENOMIC DNA]</scope>
    <source>
        <strain evidence="1">05x7-T-G4-1.051#20</strain>
    </source>
</reference>
<proteinExistence type="predicted"/>
<protein>
    <submittedName>
        <fullName evidence="1">Uncharacterized protein</fullName>
    </submittedName>
</protein>
<gene>
    <name evidence="1" type="ORF">CGI_10024088</name>
</gene>
<dbReference type="HOGENOM" id="CLU_2906260_0_0_1"/>
<name>K1QUT6_MAGGI</name>
<accession>K1QUT6</accession>
<dbReference type="EMBL" id="JH816167">
    <property type="protein sequence ID" value="EKC32710.1"/>
    <property type="molecule type" value="Genomic_DNA"/>
</dbReference>
<sequence>MTNVFNAESGDSSCPVVCQVSTDAERFKQRERGCPGSSVGAFDVVAAVLDRDPIVVVNLPLA</sequence>
<organism evidence="1">
    <name type="scientific">Magallana gigas</name>
    <name type="common">Pacific oyster</name>
    <name type="synonym">Crassostrea gigas</name>
    <dbReference type="NCBI Taxonomy" id="29159"/>
    <lineage>
        <taxon>Eukaryota</taxon>
        <taxon>Metazoa</taxon>
        <taxon>Spiralia</taxon>
        <taxon>Lophotrochozoa</taxon>
        <taxon>Mollusca</taxon>
        <taxon>Bivalvia</taxon>
        <taxon>Autobranchia</taxon>
        <taxon>Pteriomorphia</taxon>
        <taxon>Ostreida</taxon>
        <taxon>Ostreoidea</taxon>
        <taxon>Ostreidae</taxon>
        <taxon>Magallana</taxon>
    </lineage>
</organism>
<dbReference type="AlphaFoldDB" id="K1QUT6"/>
<evidence type="ECO:0000313" key="1">
    <source>
        <dbReference type="EMBL" id="EKC32710.1"/>
    </source>
</evidence>